<dbReference type="STRING" id="563176.SAMN04488090_4157"/>
<keyword evidence="5" id="KW-1185">Reference proteome</keyword>
<dbReference type="GO" id="GO:0030246">
    <property type="term" value="F:carbohydrate binding"/>
    <property type="evidence" value="ECO:0007669"/>
    <property type="project" value="InterPro"/>
</dbReference>
<dbReference type="OrthoDB" id="1433444at2"/>
<dbReference type="Gene3D" id="2.80.10.50">
    <property type="match status" value="1"/>
</dbReference>
<name>A0A1G9VLA0_9BACT</name>
<dbReference type="Gene3D" id="2.60.120.260">
    <property type="entry name" value="Galactose-binding domain-like"/>
    <property type="match status" value="1"/>
</dbReference>
<dbReference type="AlphaFoldDB" id="A0A1G9VLA0"/>
<feature type="domain" description="CBM6" evidence="3">
    <location>
        <begin position="182"/>
        <end position="304"/>
    </location>
</feature>
<dbReference type="EMBL" id="FNGS01000008">
    <property type="protein sequence ID" value="SDM73012.1"/>
    <property type="molecule type" value="Genomic_DNA"/>
</dbReference>
<organism evidence="4 5">
    <name type="scientific">Siphonobacter aquaeclarae</name>
    <dbReference type="NCBI Taxonomy" id="563176"/>
    <lineage>
        <taxon>Bacteria</taxon>
        <taxon>Pseudomonadati</taxon>
        <taxon>Bacteroidota</taxon>
        <taxon>Cytophagia</taxon>
        <taxon>Cytophagales</taxon>
        <taxon>Cytophagaceae</taxon>
        <taxon>Siphonobacter</taxon>
    </lineage>
</organism>
<dbReference type="SUPFAM" id="SSF50370">
    <property type="entry name" value="Ricin B-like lectins"/>
    <property type="match status" value="1"/>
</dbReference>
<keyword evidence="2" id="KW-0732">Signal</keyword>
<accession>A0A1G9VLA0</accession>
<evidence type="ECO:0000256" key="1">
    <source>
        <dbReference type="SAM" id="MobiDB-lite"/>
    </source>
</evidence>
<protein>
    <submittedName>
        <fullName evidence="4">Carbohydrate binding module (Family 6)</fullName>
    </submittedName>
</protein>
<evidence type="ECO:0000259" key="3">
    <source>
        <dbReference type="PROSITE" id="PS51175"/>
    </source>
</evidence>
<dbReference type="InterPro" id="IPR035992">
    <property type="entry name" value="Ricin_B-like_lectins"/>
</dbReference>
<feature type="chain" id="PRO_5011432931" evidence="2">
    <location>
        <begin position="22"/>
        <end position="630"/>
    </location>
</feature>
<dbReference type="InterPro" id="IPR008979">
    <property type="entry name" value="Galactose-bd-like_sf"/>
</dbReference>
<feature type="region of interest" description="Disordered" evidence="1">
    <location>
        <begin position="24"/>
        <end position="52"/>
    </location>
</feature>
<evidence type="ECO:0000313" key="4">
    <source>
        <dbReference type="EMBL" id="SDM73012.1"/>
    </source>
</evidence>
<feature type="compositionally biased region" description="Basic and acidic residues" evidence="1">
    <location>
        <begin position="24"/>
        <end position="43"/>
    </location>
</feature>
<gene>
    <name evidence="4" type="ORF">SAMN04488090_4157</name>
</gene>
<proteinExistence type="predicted"/>
<sequence length="630" mass="65570">MKKLLWLTLSLCWMGVTAVLADDSGKSKNKEPSSPARRKEPERGTSGPEPIRYTITSSVKNVPVGEVFALRIVAHFMRISPSSLYTEVPSENRLRVVFPEGFVPTAGDCYENMLCQVSSKMPVQEWTIRGKFVSGEGVRSFILIRTDGSLSANTWIRKDNLTVRVLKGNEAAREAAAAAYSQCIESESTSAHSGSVYSNAGASGGSALWSYTGQSDYVDYTFTNVPSAGNYSFKLRYSTAERPSGSLVVNGSTVQQLSLPTTSTTSWYTYAETSLTVRLNAGTNTVRVRGGSGGSFHQDRVCLEGASAACIAPPAPAVAASASISAGQPATLSATGCDGSVRWKDDSGNVVGTLTAQSVTPAVTTTYTATCTVNDCESEASGPVTVVVTIPVSSGLASGCYRIKSKYTGNPISLVSGNLLEQRPADGSARQLWYAAQAGAGSYSFMTTDGSNLAIAASGDGFGTQLNAAAYTGASLQHWLVQNSGDGSYRISTASGSTWDIRNYGADAALQLWGSHSEQYYSYRLFVFESATCLTPGCSPPPVPTISPSGVTIAVGQTATLNASGCSGGVVTWSNGTTGATMQVQPAVTTPYTASCTVGACTSAPSGAATVTIASQAPNGLKVSSFTTSN</sequence>
<dbReference type="InterPro" id="IPR005084">
    <property type="entry name" value="CBM6"/>
</dbReference>
<dbReference type="PROSITE" id="PS51175">
    <property type="entry name" value="CBM6"/>
    <property type="match status" value="1"/>
</dbReference>
<dbReference type="CDD" id="cd00161">
    <property type="entry name" value="beta-trefoil_Ricin-like"/>
    <property type="match status" value="1"/>
</dbReference>
<dbReference type="Pfam" id="PF03422">
    <property type="entry name" value="CBM_6"/>
    <property type="match status" value="1"/>
</dbReference>
<dbReference type="RefSeq" id="WP_093207503.1">
    <property type="nucleotide sequence ID" value="NZ_FNGS01000008.1"/>
</dbReference>
<feature type="signal peptide" evidence="2">
    <location>
        <begin position="1"/>
        <end position="21"/>
    </location>
</feature>
<evidence type="ECO:0000256" key="2">
    <source>
        <dbReference type="SAM" id="SignalP"/>
    </source>
</evidence>
<evidence type="ECO:0000313" key="5">
    <source>
        <dbReference type="Proteomes" id="UP000198901"/>
    </source>
</evidence>
<reference evidence="4 5" key="1">
    <citation type="submission" date="2016-10" db="EMBL/GenBank/DDBJ databases">
        <authorList>
            <person name="de Groot N.N."/>
        </authorList>
    </citation>
    <scope>NUCLEOTIDE SEQUENCE [LARGE SCALE GENOMIC DNA]</scope>
    <source>
        <strain evidence="4 5">DSM 21668</strain>
    </source>
</reference>
<dbReference type="SUPFAM" id="SSF49785">
    <property type="entry name" value="Galactose-binding domain-like"/>
    <property type="match status" value="1"/>
</dbReference>
<dbReference type="Proteomes" id="UP000198901">
    <property type="component" value="Unassembled WGS sequence"/>
</dbReference>